<comment type="caution">
    <text evidence="2">The sequence shown here is derived from an EMBL/GenBank/DDBJ whole genome shotgun (WGS) entry which is preliminary data.</text>
</comment>
<dbReference type="AlphaFoldDB" id="A0A937X295"/>
<dbReference type="PROSITE" id="PS51318">
    <property type="entry name" value="TAT"/>
    <property type="match status" value="1"/>
</dbReference>
<feature type="domain" description="PLD phosphodiesterase" evidence="1">
    <location>
        <begin position="170"/>
        <end position="197"/>
    </location>
</feature>
<organism evidence="2 3">
    <name type="scientific">Candidatus Tanganyikabacteria bacterium</name>
    <dbReference type="NCBI Taxonomy" id="2961651"/>
    <lineage>
        <taxon>Bacteria</taxon>
        <taxon>Bacillati</taxon>
        <taxon>Candidatus Sericytochromatia</taxon>
        <taxon>Candidatus Tanganyikabacteria</taxon>
    </lineage>
</organism>
<dbReference type="Proteomes" id="UP000703893">
    <property type="component" value="Unassembled WGS sequence"/>
</dbReference>
<dbReference type="InterPro" id="IPR001736">
    <property type="entry name" value="PLipase_D/transphosphatidylase"/>
</dbReference>
<dbReference type="PANTHER" id="PTHR21248">
    <property type="entry name" value="CARDIOLIPIN SYNTHASE"/>
    <property type="match status" value="1"/>
</dbReference>
<dbReference type="PROSITE" id="PS50035">
    <property type="entry name" value="PLD"/>
    <property type="match status" value="1"/>
</dbReference>
<sequence length="293" mass="32437">MSGHRRDDRRVRLGAGAATAVLIGLAGCSMQPISGAPLVSGGLQPMSSQDMVRAKAMQAQLAPFATQPTTWNNRITLHPDRDAFPTLMKLLDGAKKSIYLETFELHADTSARQLADKLIEKHKAGLEVRVIIDRIGEKGNNANLYKRLIDHGIPTVVYGPFPYWRAGEKGFNITHRKLYLVDGDRGMTGGMNLGDDYFVRDHDMLWLVEGEAAHAMHREFATDWRLGKGTAAINLPPAPIGTYGSEPIGMAVTSPREPGREQEIFKVLLRAIDSAKTRIDIAYPFFWDDTLID</sequence>
<feature type="non-terminal residue" evidence="2">
    <location>
        <position position="293"/>
    </location>
</feature>
<dbReference type="SUPFAM" id="SSF56024">
    <property type="entry name" value="Phospholipase D/nuclease"/>
    <property type="match status" value="2"/>
</dbReference>
<dbReference type="InterPro" id="IPR006311">
    <property type="entry name" value="TAT_signal"/>
</dbReference>
<accession>A0A937X295</accession>
<proteinExistence type="predicted"/>
<dbReference type="GO" id="GO:0030572">
    <property type="term" value="F:phosphatidyltransferase activity"/>
    <property type="evidence" value="ECO:0007669"/>
    <property type="project" value="UniProtKB-ARBA"/>
</dbReference>
<evidence type="ECO:0000313" key="3">
    <source>
        <dbReference type="Proteomes" id="UP000703893"/>
    </source>
</evidence>
<dbReference type="CDD" id="cd09110">
    <property type="entry name" value="PLDc_CLS_1"/>
    <property type="match status" value="1"/>
</dbReference>
<name>A0A937X295_9BACT</name>
<dbReference type="InterPro" id="IPR025202">
    <property type="entry name" value="PLD-like_dom"/>
</dbReference>
<dbReference type="Pfam" id="PF13091">
    <property type="entry name" value="PLDc_2"/>
    <property type="match status" value="1"/>
</dbReference>
<evidence type="ECO:0000259" key="1">
    <source>
        <dbReference type="PROSITE" id="PS50035"/>
    </source>
</evidence>
<evidence type="ECO:0000313" key="2">
    <source>
        <dbReference type="EMBL" id="MBM3274568.1"/>
    </source>
</evidence>
<dbReference type="PANTHER" id="PTHR21248:SF22">
    <property type="entry name" value="PHOSPHOLIPASE D"/>
    <property type="match status" value="1"/>
</dbReference>
<protein>
    <recommendedName>
        <fullName evidence="1">PLD phosphodiesterase domain-containing protein</fullName>
    </recommendedName>
</protein>
<dbReference type="EMBL" id="VGJX01000254">
    <property type="protein sequence ID" value="MBM3274568.1"/>
    <property type="molecule type" value="Genomic_DNA"/>
</dbReference>
<reference evidence="2 3" key="1">
    <citation type="submission" date="2019-03" db="EMBL/GenBank/DDBJ databases">
        <title>Lake Tanganyika Metagenome-Assembled Genomes (MAGs).</title>
        <authorList>
            <person name="Tran P."/>
        </authorList>
    </citation>
    <scope>NUCLEOTIDE SEQUENCE [LARGE SCALE GENOMIC DNA]</scope>
    <source>
        <strain evidence="2">K_DeepCast_65m_m2_236</strain>
    </source>
</reference>
<dbReference type="GO" id="GO:0032049">
    <property type="term" value="P:cardiolipin biosynthetic process"/>
    <property type="evidence" value="ECO:0007669"/>
    <property type="project" value="UniProtKB-ARBA"/>
</dbReference>
<dbReference type="Gene3D" id="3.30.870.10">
    <property type="entry name" value="Endonuclease Chain A"/>
    <property type="match status" value="2"/>
</dbReference>
<dbReference type="PROSITE" id="PS51257">
    <property type="entry name" value="PROKAR_LIPOPROTEIN"/>
    <property type="match status" value="1"/>
</dbReference>
<gene>
    <name evidence="2" type="ORF">FJZ00_05425</name>
</gene>